<dbReference type="EMBL" id="JQCR01000002">
    <property type="protein sequence ID" value="KGE18548.1"/>
    <property type="molecule type" value="Genomic_DNA"/>
</dbReference>
<reference evidence="2 3" key="2">
    <citation type="submission" date="2014-10" db="EMBL/GenBank/DDBJ databases">
        <title>Comparative genomics of the Paenibacillus odorifer group.</title>
        <authorList>
            <person name="Tsai Y.-C."/>
            <person name="Martin N."/>
            <person name="Korlach J."/>
            <person name="Wiedmann M."/>
        </authorList>
    </citation>
    <scope>NUCLEOTIDE SEQUENCE [LARGE SCALE GENOMIC DNA]</scope>
    <source>
        <strain evidence="2 3">DSM 18334</strain>
    </source>
</reference>
<evidence type="ECO:0000256" key="1">
    <source>
        <dbReference type="SAM" id="Coils"/>
    </source>
</evidence>
<dbReference type="SUPFAM" id="SSF89550">
    <property type="entry name" value="PHP domain-like"/>
    <property type="match status" value="1"/>
</dbReference>
<accession>A0A098M920</accession>
<dbReference type="NCBIfam" id="NF045780">
    <property type="entry name" value="TrlF_fam_ATP"/>
    <property type="match status" value="1"/>
</dbReference>
<name>A0A098M920_9BACL</name>
<dbReference type="eggNOG" id="COG1196">
    <property type="taxonomic scope" value="Bacteria"/>
</dbReference>
<keyword evidence="1" id="KW-0175">Coiled coil</keyword>
<organism evidence="2 3">
    <name type="scientific">Paenibacillus wynnii</name>
    <dbReference type="NCBI Taxonomy" id="268407"/>
    <lineage>
        <taxon>Bacteria</taxon>
        <taxon>Bacillati</taxon>
        <taxon>Bacillota</taxon>
        <taxon>Bacilli</taxon>
        <taxon>Bacillales</taxon>
        <taxon>Paenibacillaceae</taxon>
        <taxon>Paenibacillus</taxon>
    </lineage>
</organism>
<protein>
    <recommendedName>
        <fullName evidence="4">DNA repair protein</fullName>
    </recommendedName>
</protein>
<evidence type="ECO:0008006" key="4">
    <source>
        <dbReference type="Google" id="ProtNLM"/>
    </source>
</evidence>
<dbReference type="Proteomes" id="UP000029734">
    <property type="component" value="Unassembled WGS sequence"/>
</dbReference>
<reference evidence="2 3" key="1">
    <citation type="submission" date="2014-08" db="EMBL/GenBank/DDBJ databases">
        <authorList>
            <person name="den Bakker H.C."/>
        </authorList>
    </citation>
    <scope>NUCLEOTIDE SEQUENCE [LARGE SCALE GENOMIC DNA]</scope>
    <source>
        <strain evidence="2 3">DSM 18334</strain>
    </source>
</reference>
<dbReference type="STRING" id="268407.PWYN_03580"/>
<dbReference type="Gene3D" id="3.20.20.140">
    <property type="entry name" value="Metal-dependent hydrolases"/>
    <property type="match status" value="1"/>
</dbReference>
<dbReference type="InterPro" id="IPR054787">
    <property type="entry name" value="TrlF_ATPase"/>
</dbReference>
<keyword evidence="3" id="KW-1185">Reference proteome</keyword>
<dbReference type="AlphaFoldDB" id="A0A098M920"/>
<evidence type="ECO:0000313" key="2">
    <source>
        <dbReference type="EMBL" id="KGE18548.1"/>
    </source>
</evidence>
<dbReference type="InterPro" id="IPR016195">
    <property type="entry name" value="Pol/histidinol_Pase-like"/>
</dbReference>
<proteinExistence type="predicted"/>
<dbReference type="RefSeq" id="WP_036648567.1">
    <property type="nucleotide sequence ID" value="NZ_JQCR01000002.1"/>
</dbReference>
<dbReference type="Gene3D" id="3.40.50.300">
    <property type="entry name" value="P-loop containing nucleotide triphosphate hydrolases"/>
    <property type="match status" value="1"/>
</dbReference>
<sequence length="960" mass="111552">MKGYLFPKGSDWRKWDLHVHTPASFHWKGQRFATMSPEVKNDSFKTMLDTINNSDVSVFGIMDYWTFDGYLEFMKVVKAEGWDLKKTVLPGMELRIESPTNYRLNIHVILSNHLTEQQLIDFKSDLKLRLTNRQLSDEALISLSDHLGNDKKTVMGFDPENMDIAEKLKFGSMVAEVTKDSFVEAMKNLPPNQGYVLLPYDTSDGLSKLDWSKFPIADTFYLRLADIFETRKQETIDLFIGKRTPENLDFIDEFQAALDNIHKPGIAGSDAHAYSEYGVYPSDKMTWIKADPNFNGLRQIIHEPETRVCISQNKPNEKTSYLVIDKVKFSDNRQLKEFSDAWIELNDGLNVIIGGKSSGKSLLLHYIAKAIDPKQVIDKTGSKVYDFENDTNFNFDVQWLDNSTNYLKEDLEKKAIHQITYIPQLYIHQLADEKGNENLRELILNILLQNSVFSEFYQERMEKISTHFADIDKEIISLFNTQSDRYNISEQIKKMGDKFNIISEIHKVEAEITLLRISSGFSEQEVIDYNTLIIKRNENEKEINRLNSLKKAMQDFEKEVLNVTDSYIKGLLHQIELFKNQFVNDEESSIYANVVANGLAAKATPLVKEVKASVTFEEINSLISSSYEDKDKINLALLPFSEKFANRNRLETLQKSLDEQNKLLNDIYEHEKLLSIATEKYNQQFSNIIHEFTLMLEIYANVNEELNKPQYHKISEDMKLNSEICFDNKKFFKQFTDLFNRQKKLHRLLSQCFNENDEFIFDSLENHIVRVRLVFENIMSNEEFKLKNAYELKTVVLALFSNYYYFDFNLIQKNDGFMHMSPGKRGLVLLQLFLHLSNSTHPILIDQPEDNLDNRTIYTELNEFVKSKKVNRQIIIVTHNANLVVLTDAEQVIVANQAGQQAERENEKYRFEYVSGSLECSFTNEEAQSILLKKGIKEHVCEILEGGQEAFEKRERKYGF</sequence>
<dbReference type="InterPro" id="IPR027417">
    <property type="entry name" value="P-loop_NTPase"/>
</dbReference>
<comment type="caution">
    <text evidence="2">The sequence shown here is derived from an EMBL/GenBank/DDBJ whole genome shotgun (WGS) entry which is preliminary data.</text>
</comment>
<dbReference type="OrthoDB" id="9791620at2"/>
<feature type="coiled-coil region" evidence="1">
    <location>
        <begin position="539"/>
        <end position="566"/>
    </location>
</feature>
<dbReference type="SUPFAM" id="SSF52540">
    <property type="entry name" value="P-loop containing nucleoside triphosphate hydrolases"/>
    <property type="match status" value="1"/>
</dbReference>
<evidence type="ECO:0000313" key="3">
    <source>
        <dbReference type="Proteomes" id="UP000029734"/>
    </source>
</evidence>
<gene>
    <name evidence="2" type="ORF">PWYN_03580</name>
</gene>